<dbReference type="EMBL" id="UATH01000001">
    <property type="protein sequence ID" value="SPY08045.1"/>
    <property type="molecule type" value="Genomic_DNA"/>
</dbReference>
<dbReference type="AlphaFoldDB" id="A0A2X1WMU2"/>
<protein>
    <submittedName>
        <fullName evidence="1">Uncharacterized protein</fullName>
    </submittedName>
</protein>
<organism evidence="1 2">
    <name type="scientific">Oligella urethralis</name>
    <dbReference type="NCBI Taxonomy" id="90245"/>
    <lineage>
        <taxon>Bacteria</taxon>
        <taxon>Pseudomonadati</taxon>
        <taxon>Pseudomonadota</taxon>
        <taxon>Betaproteobacteria</taxon>
        <taxon>Burkholderiales</taxon>
        <taxon>Alcaligenaceae</taxon>
        <taxon>Oligella</taxon>
    </lineage>
</organism>
<evidence type="ECO:0000313" key="2">
    <source>
        <dbReference type="Proteomes" id="UP000250242"/>
    </source>
</evidence>
<proteinExistence type="predicted"/>
<name>A0A2X1WMU2_9BURK</name>
<accession>A0A2X1WMU2</accession>
<reference evidence="1 2" key="1">
    <citation type="submission" date="2018-06" db="EMBL/GenBank/DDBJ databases">
        <authorList>
            <consortium name="Pathogen Informatics"/>
            <person name="Doyle S."/>
        </authorList>
    </citation>
    <scope>NUCLEOTIDE SEQUENCE [LARGE SCALE GENOMIC DNA]</scope>
    <source>
        <strain evidence="1 2">NCTC11009</strain>
    </source>
</reference>
<dbReference type="Proteomes" id="UP000250242">
    <property type="component" value="Unassembled WGS sequence"/>
</dbReference>
<sequence>MASVLWGKRAWKAVMQAKGQACRKVVVSFITELE</sequence>
<gene>
    <name evidence="1" type="ORF">NCTC11009_01262</name>
</gene>
<evidence type="ECO:0000313" key="1">
    <source>
        <dbReference type="EMBL" id="SPY08045.1"/>
    </source>
</evidence>